<dbReference type="EMBL" id="WMII01000009">
    <property type="protein sequence ID" value="MTH64815.1"/>
    <property type="molecule type" value="Genomic_DNA"/>
</dbReference>
<protein>
    <recommendedName>
        <fullName evidence="5">Probable periplasmic serine endoprotease DegP-like</fullName>
        <ecNumber evidence="4">3.4.21.107</ecNumber>
    </recommendedName>
    <alternativeName>
        <fullName evidence="13">Protease Do</fullName>
    </alternativeName>
</protein>
<dbReference type="InterPro" id="IPR011782">
    <property type="entry name" value="Pept_S1C_Do"/>
</dbReference>
<dbReference type="PROSITE" id="PS51318">
    <property type="entry name" value="TAT"/>
    <property type="match status" value="1"/>
</dbReference>
<dbReference type="SMART" id="SM00228">
    <property type="entry name" value="PDZ"/>
    <property type="match status" value="2"/>
</dbReference>
<dbReference type="NCBIfam" id="TIGR02037">
    <property type="entry name" value="degP_htrA_DO"/>
    <property type="match status" value="1"/>
</dbReference>
<dbReference type="GO" id="GO:0004252">
    <property type="term" value="F:serine-type endopeptidase activity"/>
    <property type="evidence" value="ECO:0007669"/>
    <property type="project" value="InterPro"/>
</dbReference>
<evidence type="ECO:0000256" key="11">
    <source>
        <dbReference type="ARBA" id="ARBA00022825"/>
    </source>
</evidence>
<evidence type="ECO:0000256" key="13">
    <source>
        <dbReference type="ARBA" id="ARBA00032850"/>
    </source>
</evidence>
<evidence type="ECO:0000256" key="1">
    <source>
        <dbReference type="ARBA" id="ARBA00001772"/>
    </source>
</evidence>
<evidence type="ECO:0000256" key="8">
    <source>
        <dbReference type="ARBA" id="ARBA00022737"/>
    </source>
</evidence>
<feature type="binding site" evidence="15">
    <location>
        <position position="182"/>
    </location>
    <ligand>
        <name>substrate</name>
    </ligand>
</feature>
<evidence type="ECO:0000313" key="19">
    <source>
        <dbReference type="EMBL" id="MTH64815.1"/>
    </source>
</evidence>
<keyword evidence="6" id="KW-0645">Protease</keyword>
<organism evidence="19 20">
    <name type="scientific">Paracoccus shanxieyensis</name>
    <dbReference type="NCBI Taxonomy" id="2675752"/>
    <lineage>
        <taxon>Bacteria</taxon>
        <taxon>Pseudomonadati</taxon>
        <taxon>Pseudomonadota</taxon>
        <taxon>Alphaproteobacteria</taxon>
        <taxon>Rhodobacterales</taxon>
        <taxon>Paracoccaceae</taxon>
        <taxon>Paracoccus</taxon>
    </lineage>
</organism>
<evidence type="ECO:0000256" key="5">
    <source>
        <dbReference type="ARBA" id="ARBA00013958"/>
    </source>
</evidence>
<feature type="binding site" evidence="15">
    <location>
        <begin position="253"/>
        <end position="255"/>
    </location>
    <ligand>
        <name>substrate</name>
    </ligand>
</feature>
<dbReference type="PRINTS" id="PR00834">
    <property type="entry name" value="PROTEASES2C"/>
</dbReference>
<feature type="active site" description="Charge relay system" evidence="14">
    <location>
        <position position="255"/>
    </location>
</feature>
<dbReference type="SUPFAM" id="SSF50156">
    <property type="entry name" value="PDZ domain-like"/>
    <property type="match status" value="2"/>
</dbReference>
<accession>A0A6L6IWC9</accession>
<keyword evidence="20" id="KW-1185">Reference proteome</keyword>
<evidence type="ECO:0000256" key="10">
    <source>
        <dbReference type="ARBA" id="ARBA00022801"/>
    </source>
</evidence>
<keyword evidence="7 17" id="KW-0732">Signal</keyword>
<dbReference type="PANTHER" id="PTHR22939:SF130">
    <property type="entry name" value="PERIPLASMIC SERINE ENDOPROTEASE DEGP-LIKE-RELATED"/>
    <property type="match status" value="1"/>
</dbReference>
<feature type="region of interest" description="Disordered" evidence="16">
    <location>
        <begin position="404"/>
        <end position="424"/>
    </location>
</feature>
<reference evidence="19 20" key="1">
    <citation type="submission" date="2019-11" db="EMBL/GenBank/DDBJ databases">
        <authorList>
            <person name="Dong K."/>
        </authorList>
    </citation>
    <scope>NUCLEOTIDE SEQUENCE [LARGE SCALE GENOMIC DNA]</scope>
    <source>
        <strain evidence="19 20">DK608</strain>
    </source>
</reference>
<keyword evidence="11" id="KW-0720">Serine protease</keyword>
<comment type="catalytic activity">
    <reaction evidence="1">
        <text>Acts on substrates that are at least partially unfolded. The cleavage site P1 residue is normally between a pair of hydrophobic residues, such as Val-|-Val.</text>
        <dbReference type="EC" id="3.4.21.107"/>
    </reaction>
</comment>
<dbReference type="Gene3D" id="2.40.10.120">
    <property type="match status" value="1"/>
</dbReference>
<feature type="binding site" evidence="15">
    <location>
        <position position="152"/>
    </location>
    <ligand>
        <name>substrate</name>
    </ligand>
</feature>
<dbReference type="AlphaFoldDB" id="A0A6L6IWC9"/>
<evidence type="ECO:0000256" key="9">
    <source>
        <dbReference type="ARBA" id="ARBA00022764"/>
    </source>
</evidence>
<evidence type="ECO:0000256" key="3">
    <source>
        <dbReference type="ARBA" id="ARBA00010541"/>
    </source>
</evidence>
<evidence type="ECO:0000313" key="20">
    <source>
        <dbReference type="Proteomes" id="UP000478740"/>
    </source>
</evidence>
<dbReference type="InterPro" id="IPR036034">
    <property type="entry name" value="PDZ_sf"/>
</dbReference>
<dbReference type="RefSeq" id="WP_155044701.1">
    <property type="nucleotide sequence ID" value="NZ_WMIH01000009.1"/>
</dbReference>
<dbReference type="PANTHER" id="PTHR22939">
    <property type="entry name" value="SERINE PROTEASE FAMILY S1C HTRA-RELATED"/>
    <property type="match status" value="1"/>
</dbReference>
<evidence type="ECO:0000256" key="7">
    <source>
        <dbReference type="ARBA" id="ARBA00022729"/>
    </source>
</evidence>
<feature type="active site" description="Charge relay system" evidence="14">
    <location>
        <position position="152"/>
    </location>
</feature>
<dbReference type="InterPro" id="IPR009003">
    <property type="entry name" value="Peptidase_S1_PA"/>
</dbReference>
<sequence length="520" mass="54024">MKNLSPRYFLTASGLAIAIAASSAAIAQAPATQDPQEAANNNQPLVAPENQARREQVMPETFADLVEQVSPAVVNITTTSTVSSPLAGGLQIPEGSPFSDLFREFGFPGMPQGPDGQQMPFGRGGPQAEQRSNALGSGFVVSADGLIVTNNHVIDGADAIEIEFFSGKKLPAKVVGKDEKTDIAVLRVESPDPLPFVKFGDSDNSRVGDWVLALGNPLGQGFSASTGIVSARNRALSGTYDDFIQTDAAINRGNSGGPLFNMDGEVIGVNTAILSPNGGSIGIGFSMASNVVGKVVEQLEEFGETRRGWLGVKIQPVSDDIAESLGLASAEGAMVTDVPEGPALDAGMKAGDVITNFAGGEVKDPRDLVRRVADAPVGEAVDVTVQREGKPVDLKITLGRRELAEGSGANASDQNGEATEDSSSEIMGMNVVPLTPEIAGELGVSRDMQGLVVQQVAPEGAAADKGLSAGDVITEAGQQPVTTLAELEARIKDARDAGRKSILMMVRRAGEPRFVALPVQ</sequence>
<comment type="subcellular location">
    <subcellularLocation>
        <location evidence="2">Periplasm</location>
    </subcellularLocation>
</comment>
<dbReference type="Proteomes" id="UP000478740">
    <property type="component" value="Unassembled WGS sequence"/>
</dbReference>
<keyword evidence="12" id="KW-0346">Stress response</keyword>
<dbReference type="CDD" id="cd10839">
    <property type="entry name" value="cpPDZ1_DegP-like"/>
    <property type="match status" value="1"/>
</dbReference>
<gene>
    <name evidence="19" type="ORF">GL284_11100</name>
</gene>
<dbReference type="Pfam" id="PF13365">
    <property type="entry name" value="Trypsin_2"/>
    <property type="match status" value="1"/>
</dbReference>
<keyword evidence="8" id="KW-0677">Repeat</keyword>
<dbReference type="Gene3D" id="2.30.42.10">
    <property type="match status" value="2"/>
</dbReference>
<evidence type="ECO:0000256" key="15">
    <source>
        <dbReference type="PIRSR" id="PIRSR611782-2"/>
    </source>
</evidence>
<evidence type="ECO:0000256" key="6">
    <source>
        <dbReference type="ARBA" id="ARBA00022670"/>
    </source>
</evidence>
<evidence type="ECO:0000256" key="12">
    <source>
        <dbReference type="ARBA" id="ARBA00023016"/>
    </source>
</evidence>
<dbReference type="EC" id="3.4.21.107" evidence="4"/>
<evidence type="ECO:0000259" key="18">
    <source>
        <dbReference type="PROSITE" id="PS50106"/>
    </source>
</evidence>
<comment type="similarity">
    <text evidence="3">Belongs to the peptidase S1C family.</text>
</comment>
<dbReference type="PROSITE" id="PS50106">
    <property type="entry name" value="PDZ"/>
    <property type="match status" value="1"/>
</dbReference>
<dbReference type="InterPro" id="IPR006311">
    <property type="entry name" value="TAT_signal"/>
</dbReference>
<comment type="caution">
    <text evidence="19">The sequence shown here is derived from an EMBL/GenBank/DDBJ whole genome shotgun (WGS) entry which is preliminary data.</text>
</comment>
<dbReference type="InterPro" id="IPR001478">
    <property type="entry name" value="PDZ"/>
</dbReference>
<keyword evidence="10" id="KW-0378">Hydrolase</keyword>
<evidence type="ECO:0000256" key="4">
    <source>
        <dbReference type="ARBA" id="ARBA00013035"/>
    </source>
</evidence>
<evidence type="ECO:0000256" key="2">
    <source>
        <dbReference type="ARBA" id="ARBA00004418"/>
    </source>
</evidence>
<feature type="active site" description="Charge relay system" evidence="14">
    <location>
        <position position="182"/>
    </location>
</feature>
<evidence type="ECO:0000256" key="16">
    <source>
        <dbReference type="SAM" id="MobiDB-lite"/>
    </source>
</evidence>
<name>A0A6L6IWC9_9RHOB</name>
<evidence type="ECO:0000256" key="17">
    <source>
        <dbReference type="SAM" id="SignalP"/>
    </source>
</evidence>
<keyword evidence="9" id="KW-0574">Periplasm</keyword>
<dbReference type="SUPFAM" id="SSF50494">
    <property type="entry name" value="Trypsin-like serine proteases"/>
    <property type="match status" value="1"/>
</dbReference>
<dbReference type="GO" id="GO:0006508">
    <property type="term" value="P:proteolysis"/>
    <property type="evidence" value="ECO:0007669"/>
    <property type="project" value="UniProtKB-KW"/>
</dbReference>
<proteinExistence type="inferred from homology"/>
<evidence type="ECO:0000256" key="14">
    <source>
        <dbReference type="PIRSR" id="PIRSR611782-1"/>
    </source>
</evidence>
<feature type="chain" id="PRO_5039059815" description="Probable periplasmic serine endoprotease DegP-like" evidence="17">
    <location>
        <begin position="28"/>
        <end position="520"/>
    </location>
</feature>
<feature type="signal peptide" evidence="17">
    <location>
        <begin position="1"/>
        <end position="27"/>
    </location>
</feature>
<dbReference type="InterPro" id="IPR001940">
    <property type="entry name" value="Peptidase_S1C"/>
</dbReference>
<dbReference type="Pfam" id="PF13180">
    <property type="entry name" value="PDZ_2"/>
    <property type="match status" value="2"/>
</dbReference>
<feature type="domain" description="PDZ" evidence="18">
    <location>
        <begin position="431"/>
        <end position="509"/>
    </location>
</feature>